<comment type="caution">
    <text evidence="5">The sequence shown here is derived from an EMBL/GenBank/DDBJ whole genome shotgun (WGS) entry which is preliminary data.</text>
</comment>
<dbReference type="PANTHER" id="PTHR30085:SF6">
    <property type="entry name" value="ABC TRANSPORTER GLUTAMINE-BINDING PROTEIN GLNH"/>
    <property type="match status" value="1"/>
</dbReference>
<sequence>MLFAIGRFGKAYCTLLLFFFSVEQALAGSVRDSIEDRGYLRCGIEKTTSFLSENPPLENAAREYCEAITLALFRDKNANKVIYIPPGKTESFLNNNSVDLVMLSGSRGDVSHQITVLSAPLLINDVKVLNLTGGKAPQRLSGQRVCTLNNQINNQGLAVFGQKKQTSFSVASYKTPDDLLEMALNHKCRAVALPRIQLLQFHGKIQKYYPLAEIIDSATTNPKLGIVVLASDPEWINVTSAFGYALLEAEIQNINSTNIDYIASTSTNKAVQLLLGLKEDQAVSLGLDKQWAYRVLKSYGNYGEIYERHFGVDSDFPIARNPISFLLNEPVYNQSVLKRN</sequence>
<dbReference type="SUPFAM" id="SSF53850">
    <property type="entry name" value="Periplasmic binding protein-like II"/>
    <property type="match status" value="1"/>
</dbReference>
<evidence type="ECO:0000256" key="2">
    <source>
        <dbReference type="ARBA" id="ARBA00022448"/>
    </source>
</evidence>
<keyword evidence="3 4" id="KW-0732">Signal</keyword>
<dbReference type="Gene3D" id="3.40.190.10">
    <property type="entry name" value="Periplasmic binding protein-like II"/>
    <property type="match status" value="2"/>
</dbReference>
<evidence type="ECO:0000256" key="1">
    <source>
        <dbReference type="ARBA" id="ARBA00010333"/>
    </source>
</evidence>
<reference evidence="6" key="1">
    <citation type="journal article" date="2019" name="Int. J. Syst. Evol. Microbiol.">
        <title>The Global Catalogue of Microorganisms (GCM) 10K type strain sequencing project: providing services to taxonomists for standard genome sequencing and annotation.</title>
        <authorList>
            <consortium name="The Broad Institute Genomics Platform"/>
            <consortium name="The Broad Institute Genome Sequencing Center for Infectious Disease"/>
            <person name="Wu L."/>
            <person name="Ma J."/>
        </authorList>
    </citation>
    <scope>NUCLEOTIDE SEQUENCE [LARGE SCALE GENOMIC DNA]</scope>
    <source>
        <strain evidence="6">CGMCC 4.7192</strain>
    </source>
</reference>
<evidence type="ECO:0008006" key="7">
    <source>
        <dbReference type="Google" id="ProtNLM"/>
    </source>
</evidence>
<dbReference type="EMBL" id="JBHUII010000011">
    <property type="protein sequence ID" value="MFD2207451.1"/>
    <property type="molecule type" value="Genomic_DNA"/>
</dbReference>
<dbReference type="RefSeq" id="WP_380254083.1">
    <property type="nucleotide sequence ID" value="NZ_JBHUII010000011.1"/>
</dbReference>
<dbReference type="PANTHER" id="PTHR30085">
    <property type="entry name" value="AMINO ACID ABC TRANSPORTER PERMEASE"/>
    <property type="match status" value="1"/>
</dbReference>
<accession>A0ABW5BRL0</accession>
<evidence type="ECO:0000313" key="6">
    <source>
        <dbReference type="Proteomes" id="UP001597294"/>
    </source>
</evidence>
<organism evidence="5 6">
    <name type="scientific">Kiloniella antarctica</name>
    <dbReference type="NCBI Taxonomy" id="1550907"/>
    <lineage>
        <taxon>Bacteria</taxon>
        <taxon>Pseudomonadati</taxon>
        <taxon>Pseudomonadota</taxon>
        <taxon>Alphaproteobacteria</taxon>
        <taxon>Rhodospirillales</taxon>
        <taxon>Kiloniellaceae</taxon>
        <taxon>Kiloniella</taxon>
    </lineage>
</organism>
<feature type="chain" id="PRO_5046951898" description="Solute-binding protein family 3/N-terminal domain-containing protein" evidence="4">
    <location>
        <begin position="28"/>
        <end position="340"/>
    </location>
</feature>
<protein>
    <recommendedName>
        <fullName evidence="7">Solute-binding protein family 3/N-terminal domain-containing protein</fullName>
    </recommendedName>
</protein>
<comment type="similarity">
    <text evidence="1">Belongs to the bacterial solute-binding protein 3 family.</text>
</comment>
<keyword evidence="6" id="KW-1185">Reference proteome</keyword>
<evidence type="ECO:0000256" key="4">
    <source>
        <dbReference type="SAM" id="SignalP"/>
    </source>
</evidence>
<keyword evidence="2" id="KW-0813">Transport</keyword>
<dbReference type="Proteomes" id="UP001597294">
    <property type="component" value="Unassembled WGS sequence"/>
</dbReference>
<feature type="signal peptide" evidence="4">
    <location>
        <begin position="1"/>
        <end position="27"/>
    </location>
</feature>
<proteinExistence type="inferred from homology"/>
<evidence type="ECO:0000313" key="5">
    <source>
        <dbReference type="EMBL" id="MFD2207451.1"/>
    </source>
</evidence>
<evidence type="ECO:0000256" key="3">
    <source>
        <dbReference type="ARBA" id="ARBA00022729"/>
    </source>
</evidence>
<dbReference type="InterPro" id="IPR051455">
    <property type="entry name" value="Bact_solute-bind_prot3"/>
</dbReference>
<gene>
    <name evidence="5" type="ORF">ACFSKO_17650</name>
</gene>
<name>A0ABW5BRL0_9PROT</name>